<proteinExistence type="predicted"/>
<dbReference type="Proteomes" id="UP000316621">
    <property type="component" value="Chromosome 6"/>
</dbReference>
<dbReference type="EMBL" id="CM010720">
    <property type="protein sequence ID" value="RZC64274.1"/>
    <property type="molecule type" value="Genomic_DNA"/>
</dbReference>
<gene>
    <name evidence="1" type="ORF">C5167_007964</name>
</gene>
<reference evidence="1 2" key="1">
    <citation type="journal article" date="2018" name="Science">
        <title>The opium poppy genome and morphinan production.</title>
        <authorList>
            <person name="Guo L."/>
            <person name="Winzer T."/>
            <person name="Yang X."/>
            <person name="Li Y."/>
            <person name="Ning Z."/>
            <person name="He Z."/>
            <person name="Teodor R."/>
            <person name="Lu Y."/>
            <person name="Bowser T.A."/>
            <person name="Graham I.A."/>
            <person name="Ye K."/>
        </authorList>
    </citation>
    <scope>NUCLEOTIDE SEQUENCE [LARGE SCALE GENOMIC DNA]</scope>
    <source>
        <strain evidence="2">cv. HN1</strain>
        <tissue evidence="1">Leaves</tissue>
    </source>
</reference>
<evidence type="ECO:0000313" key="1">
    <source>
        <dbReference type="EMBL" id="RZC64274.1"/>
    </source>
</evidence>
<sequence length="112" mass="12389">MDYTLLSFFMKTPPNPPSPSFLSSEKLFVAETSSLRKNLFGPAPLSKSDVKLTFSFCFLARRLFDLITHTTKTSSIQSTDFLPQAISKATTPKLKTSDSLLALPVFMYSGAK</sequence>
<name>A0A4Y7JT44_PAPSO</name>
<evidence type="ECO:0000313" key="2">
    <source>
        <dbReference type="Proteomes" id="UP000316621"/>
    </source>
</evidence>
<organism evidence="1 2">
    <name type="scientific">Papaver somniferum</name>
    <name type="common">Opium poppy</name>
    <dbReference type="NCBI Taxonomy" id="3469"/>
    <lineage>
        <taxon>Eukaryota</taxon>
        <taxon>Viridiplantae</taxon>
        <taxon>Streptophyta</taxon>
        <taxon>Embryophyta</taxon>
        <taxon>Tracheophyta</taxon>
        <taxon>Spermatophyta</taxon>
        <taxon>Magnoliopsida</taxon>
        <taxon>Ranunculales</taxon>
        <taxon>Papaveraceae</taxon>
        <taxon>Papaveroideae</taxon>
        <taxon>Papaver</taxon>
    </lineage>
</organism>
<dbReference type="Gramene" id="RZC64274">
    <property type="protein sequence ID" value="RZC64274"/>
    <property type="gene ID" value="C5167_007964"/>
</dbReference>
<dbReference type="AlphaFoldDB" id="A0A4Y7JT44"/>
<accession>A0A4Y7JT44</accession>
<protein>
    <submittedName>
        <fullName evidence="1">Uncharacterized protein</fullName>
    </submittedName>
</protein>
<keyword evidence="2" id="KW-1185">Reference proteome</keyword>